<dbReference type="Pfam" id="PF13970">
    <property type="entry name" value="DUF4221"/>
    <property type="match status" value="1"/>
</dbReference>
<evidence type="ECO:0008006" key="3">
    <source>
        <dbReference type="Google" id="ProtNLM"/>
    </source>
</evidence>
<reference evidence="1 2" key="1">
    <citation type="submission" date="2023-08" db="EMBL/GenBank/DDBJ databases">
        <title>Draft genome sequence of Algoriphagus confluentis.</title>
        <authorList>
            <person name="Takatani N."/>
            <person name="Hosokawa M."/>
            <person name="Sawabe T."/>
        </authorList>
    </citation>
    <scope>NUCLEOTIDE SEQUENCE [LARGE SCALE GENOMIC DNA]</scope>
    <source>
        <strain evidence="1 2">NBRC 111222</strain>
    </source>
</reference>
<sequence>MDAFLYHVIQDYNRMRKFTFCLFSFFLLACQDKGSNNTLQGITFDQLEIPLLLDFNPDRVRSQYYESDSGEFLVVLNKTRFSLGFFSIEERRLVKSIPLTKEGPNGIGLDNGFLIISEDSILVATIPPKIRLLNSEGKLLRSYPVENKSNDVNYISSTNEVPFLYSDKTFFGIQPFIDNFFEITEKEATSIDMIFSVDFSKADPKADWLPIKRPSGFWDEGKKDENLSWTERGDSIIIAPYTDHGIWIISKKQKKLLQVIECKSSFINEFHLLDKNELGGDKGIIQSLERDRYEIIMYDKYRDVFYRMFFPRVEIEKFDFTARQLFANRPLVGVMVMDKEFNLIGEHLFQPHYVQPWNYFVGKKGLYVSTNNPNRDDFDENFLRYDIIRFEGLKYED</sequence>
<organism evidence="1 2">
    <name type="scientific">Algoriphagus confluentis</name>
    <dbReference type="NCBI Taxonomy" id="1697556"/>
    <lineage>
        <taxon>Bacteria</taxon>
        <taxon>Pseudomonadati</taxon>
        <taxon>Bacteroidota</taxon>
        <taxon>Cytophagia</taxon>
        <taxon>Cytophagales</taxon>
        <taxon>Cyclobacteriaceae</taxon>
        <taxon>Algoriphagus</taxon>
    </lineage>
</organism>
<proteinExistence type="predicted"/>
<name>A0ABQ6PS30_9BACT</name>
<comment type="caution">
    <text evidence="1">The sequence shown here is derived from an EMBL/GenBank/DDBJ whole genome shotgun (WGS) entry which is preliminary data.</text>
</comment>
<keyword evidence="2" id="KW-1185">Reference proteome</keyword>
<accession>A0ABQ6PS30</accession>
<gene>
    <name evidence="1" type="ORF">Aconfl_33800</name>
</gene>
<dbReference type="InterPro" id="IPR025316">
    <property type="entry name" value="DUF4221"/>
</dbReference>
<dbReference type="EMBL" id="BTPD01000011">
    <property type="protein sequence ID" value="GMQ30737.1"/>
    <property type="molecule type" value="Genomic_DNA"/>
</dbReference>
<dbReference type="Proteomes" id="UP001338309">
    <property type="component" value="Unassembled WGS sequence"/>
</dbReference>
<evidence type="ECO:0000313" key="2">
    <source>
        <dbReference type="Proteomes" id="UP001338309"/>
    </source>
</evidence>
<evidence type="ECO:0000313" key="1">
    <source>
        <dbReference type="EMBL" id="GMQ30737.1"/>
    </source>
</evidence>
<protein>
    <recommendedName>
        <fullName evidence="3">DUF4221 domain-containing protein</fullName>
    </recommendedName>
</protein>